<keyword evidence="1" id="KW-0472">Membrane</keyword>
<dbReference type="AlphaFoldDB" id="K2GYV9"/>
<name>K2GYV9_9BACT</name>
<organism evidence="2">
    <name type="scientific">uncultured bacterium</name>
    <name type="common">gcode 4</name>
    <dbReference type="NCBI Taxonomy" id="1234023"/>
    <lineage>
        <taxon>Bacteria</taxon>
        <taxon>environmental samples</taxon>
    </lineage>
</organism>
<accession>K2GYV9</accession>
<feature type="transmembrane region" description="Helical" evidence="1">
    <location>
        <begin position="89"/>
        <end position="107"/>
    </location>
</feature>
<reference evidence="2" key="1">
    <citation type="journal article" date="2012" name="Science">
        <title>Fermentation, hydrogen, and sulfur metabolism in multiple uncultivated bacterial phyla.</title>
        <authorList>
            <person name="Wrighton K.C."/>
            <person name="Thomas B.C."/>
            <person name="Sharon I."/>
            <person name="Miller C.S."/>
            <person name="Castelle C.J."/>
            <person name="VerBerkmoes N.C."/>
            <person name="Wilkins M.J."/>
            <person name="Hettich R.L."/>
            <person name="Lipton M.S."/>
            <person name="Williams K.H."/>
            <person name="Long P.E."/>
            <person name="Banfield J.F."/>
        </authorList>
    </citation>
    <scope>NUCLEOTIDE SEQUENCE [LARGE SCALE GENOMIC DNA]</scope>
</reference>
<keyword evidence="1" id="KW-1133">Transmembrane helix</keyword>
<gene>
    <name evidence="2" type="ORF">ACD_3C00037G0006</name>
</gene>
<comment type="caution">
    <text evidence="2">The sequence shown here is derived from an EMBL/GenBank/DDBJ whole genome shotgun (WGS) entry which is preliminary data.</text>
</comment>
<feature type="transmembrane region" description="Helical" evidence="1">
    <location>
        <begin position="119"/>
        <end position="141"/>
    </location>
</feature>
<evidence type="ECO:0000256" key="1">
    <source>
        <dbReference type="SAM" id="Phobius"/>
    </source>
</evidence>
<proteinExistence type="predicted"/>
<feature type="transmembrane region" description="Helical" evidence="1">
    <location>
        <begin position="46"/>
        <end position="69"/>
    </location>
</feature>
<evidence type="ECO:0008006" key="3">
    <source>
        <dbReference type="Google" id="ProtNLM"/>
    </source>
</evidence>
<evidence type="ECO:0000313" key="2">
    <source>
        <dbReference type="EMBL" id="EKE28615.1"/>
    </source>
</evidence>
<keyword evidence="1" id="KW-0812">Transmembrane</keyword>
<dbReference type="EMBL" id="AMFJ01000311">
    <property type="protein sequence ID" value="EKE28615.1"/>
    <property type="molecule type" value="Genomic_DNA"/>
</dbReference>
<feature type="transmembrane region" description="Helical" evidence="1">
    <location>
        <begin position="12"/>
        <end position="34"/>
    </location>
</feature>
<protein>
    <recommendedName>
        <fullName evidence="3">DUF2231 domain-containing protein</fullName>
    </recommendedName>
</protein>
<sequence>MITLPNDAHLHLLINHFPIIGTVFGLWLIIFWIYAKNKSIINAAYVFFIISSLTGFVAFYTWGLAANVVVDLEWVSRQALRTHSEVANIVIYGIHLLWIISLFWLYINYKKKRDYLAKYVLVIAIIMTVATSYLWHTWWLIRHTEINIPRGGLNQ</sequence>